<dbReference type="EMBL" id="CP002505">
    <property type="protein sequence ID" value="ADW75053.1"/>
    <property type="molecule type" value="Genomic_DNA"/>
</dbReference>
<keyword evidence="1" id="KW-0805">Transcription regulation</keyword>
<reference evidence="5 7" key="3">
    <citation type="submission" date="2024-09" db="EMBL/GenBank/DDBJ databases">
        <title>Genomes of Rahnella.</title>
        <authorList>
            <person name="Mnguni F.C."/>
            <person name="Shin G.Y."/>
            <person name="Coutinho T."/>
        </authorList>
    </citation>
    <scope>NUCLEOTIDE SEQUENCE [LARGE SCALE GENOMIC DNA]</scope>
    <source>
        <strain evidence="5 7">20WA0057</strain>
    </source>
</reference>
<keyword evidence="7" id="KW-1185">Reference proteome</keyword>
<keyword evidence="5" id="KW-0238">DNA-binding</keyword>
<dbReference type="Pfam" id="PF00455">
    <property type="entry name" value="DeoRC"/>
    <property type="match status" value="1"/>
</dbReference>
<dbReference type="eggNOG" id="COG1349">
    <property type="taxonomic scope" value="Bacteria"/>
</dbReference>
<dbReference type="PANTHER" id="PTHR30363">
    <property type="entry name" value="HTH-TYPE TRANSCRIPTIONAL REGULATOR SRLR-RELATED"/>
    <property type="match status" value="1"/>
</dbReference>
<evidence type="ECO:0000256" key="1">
    <source>
        <dbReference type="ARBA" id="ARBA00023015"/>
    </source>
</evidence>
<proteinExistence type="predicted"/>
<dbReference type="InterPro" id="IPR014036">
    <property type="entry name" value="DeoR-like_C"/>
</dbReference>
<dbReference type="Proteomes" id="UP001598201">
    <property type="component" value="Unassembled WGS sequence"/>
</dbReference>
<dbReference type="InterPro" id="IPR036390">
    <property type="entry name" value="WH_DNA-bd_sf"/>
</dbReference>
<dbReference type="SMART" id="SM00420">
    <property type="entry name" value="HTH_DEOR"/>
    <property type="match status" value="1"/>
</dbReference>
<keyword evidence="2" id="KW-0804">Transcription</keyword>
<dbReference type="SUPFAM" id="SSF100950">
    <property type="entry name" value="NagB/RpiA/CoA transferase-like"/>
    <property type="match status" value="1"/>
</dbReference>
<feature type="domain" description="HTH deoR-type" evidence="3">
    <location>
        <begin position="3"/>
        <end position="58"/>
    </location>
</feature>
<protein>
    <submittedName>
        <fullName evidence="5">DeoR/GlpR family DNA-binding transcription regulator</fullName>
    </submittedName>
    <submittedName>
        <fullName evidence="4">Transcriptional regulator, DeoR family</fullName>
    </submittedName>
</protein>
<dbReference type="Gene3D" id="1.10.10.10">
    <property type="entry name" value="Winged helix-like DNA-binding domain superfamily/Winged helix DNA-binding domain"/>
    <property type="match status" value="1"/>
</dbReference>
<dbReference type="Gene3D" id="3.40.50.1360">
    <property type="match status" value="1"/>
</dbReference>
<dbReference type="AlphaFoldDB" id="A0A0H3FG81"/>
<dbReference type="GeneID" id="95420285"/>
<dbReference type="RefSeq" id="WP_013576745.1">
    <property type="nucleotide sequence ID" value="NC_015061.1"/>
</dbReference>
<dbReference type="PRINTS" id="PR00037">
    <property type="entry name" value="HTHLACR"/>
</dbReference>
<dbReference type="SMART" id="SM01134">
    <property type="entry name" value="DeoRC"/>
    <property type="match status" value="1"/>
</dbReference>
<dbReference type="InterPro" id="IPR001034">
    <property type="entry name" value="DeoR_HTH"/>
</dbReference>
<dbReference type="InterPro" id="IPR036388">
    <property type="entry name" value="WH-like_DNA-bd_sf"/>
</dbReference>
<dbReference type="PANTHER" id="PTHR30363:SF44">
    <property type="entry name" value="AGA OPERON TRANSCRIPTIONAL REPRESSOR-RELATED"/>
    <property type="match status" value="1"/>
</dbReference>
<evidence type="ECO:0000313" key="7">
    <source>
        <dbReference type="Proteomes" id="UP001598201"/>
    </source>
</evidence>
<dbReference type="InterPro" id="IPR037171">
    <property type="entry name" value="NagB/RpiA_transferase-like"/>
</dbReference>
<accession>A0A0H3FG81</accession>
<dbReference type="GO" id="GO:0003700">
    <property type="term" value="F:DNA-binding transcription factor activity"/>
    <property type="evidence" value="ECO:0007669"/>
    <property type="project" value="InterPro"/>
</dbReference>
<dbReference type="GO" id="GO:0003677">
    <property type="term" value="F:DNA binding"/>
    <property type="evidence" value="ECO:0007669"/>
    <property type="project" value="UniProtKB-KW"/>
</dbReference>
<dbReference type="InterPro" id="IPR050313">
    <property type="entry name" value="Carb_Metab_HTH_regulators"/>
</dbReference>
<dbReference type="Pfam" id="PF08220">
    <property type="entry name" value="HTH_DeoR"/>
    <property type="match status" value="1"/>
</dbReference>
<dbReference type="PROSITE" id="PS51000">
    <property type="entry name" value="HTH_DEOR_2"/>
    <property type="match status" value="1"/>
</dbReference>
<dbReference type="SUPFAM" id="SSF46785">
    <property type="entry name" value="Winged helix' DNA-binding domain"/>
    <property type="match status" value="1"/>
</dbReference>
<name>A0A0H3FG81_RAHSY</name>
<reference evidence="4 6" key="2">
    <citation type="journal article" date="2012" name="J. Bacteriol.">
        <title>Complete Genome Sequence of Rahnella sp. Strain Y9602, a Gammaproteobacterium Isolate from Metal- and Radionuclide-Contaminated Soil.</title>
        <authorList>
            <person name="Martinez R.J."/>
            <person name="Bruce D."/>
            <person name="Detter C."/>
            <person name="Goodwin L.A."/>
            <person name="Han J."/>
            <person name="Han C.S."/>
            <person name="Held B."/>
            <person name="Land M.L."/>
            <person name="Mikhailova N."/>
            <person name="Nolan M."/>
            <person name="Pennacchio L."/>
            <person name="Pitluck S."/>
            <person name="Tapia R."/>
            <person name="Woyke T."/>
            <person name="Sobecky P.A."/>
        </authorList>
    </citation>
    <scope>NUCLEOTIDE SEQUENCE [LARGE SCALE GENOMIC DNA]</scope>
    <source>
        <strain evidence="4 6">Y9602</strain>
    </source>
</reference>
<evidence type="ECO:0000313" key="4">
    <source>
        <dbReference type="EMBL" id="ADW75053.1"/>
    </source>
</evidence>
<organism evidence="4 6">
    <name type="scientific">Rahnella sp. (strain Y9602)</name>
    <dbReference type="NCBI Taxonomy" id="2703885"/>
    <lineage>
        <taxon>Bacteria</taxon>
        <taxon>Pseudomonadati</taxon>
        <taxon>Pseudomonadota</taxon>
        <taxon>Gammaproteobacteria</taxon>
        <taxon>Enterobacterales</taxon>
        <taxon>Yersiniaceae</taxon>
        <taxon>Rahnella</taxon>
    </lineage>
</organism>
<sequence>MNTYERRNKIIDLVNENGSVLVTDLSTAFEVSEVTIRSDLSLLEQKGALSRFHGGAAKWIAKETPGHEKPLDEMVLEERYLHASDPKKRIAQTAAGLVKPGDTVILDSGSTTMLLAEELVKAGDITVITNNLPAAFVLSENPDITLVVCGGTLRHKTRSLHGNITEYALQGIVANLMFVGADGLDAATGITTFNEGYSISGIMADAAQRVVVVTDSTKFGRRGYNLVLPMEKIDTIITDSAISDDVQQALQQTSTEIIVV</sequence>
<gene>
    <name evidence="4" type="ordered locus">Rahaq_3461</name>
    <name evidence="5" type="ORF">ACFPK4_03315</name>
</gene>
<evidence type="ECO:0000313" key="5">
    <source>
        <dbReference type="EMBL" id="MFD3222548.1"/>
    </source>
</evidence>
<dbReference type="Proteomes" id="UP000007257">
    <property type="component" value="Chromosome"/>
</dbReference>
<evidence type="ECO:0000259" key="3">
    <source>
        <dbReference type="PROSITE" id="PS51000"/>
    </source>
</evidence>
<dbReference type="HOGENOM" id="CLU_060699_3_1_6"/>
<evidence type="ECO:0000313" key="6">
    <source>
        <dbReference type="Proteomes" id="UP000007257"/>
    </source>
</evidence>
<dbReference type="EMBL" id="JBHUCJ010000004">
    <property type="protein sequence ID" value="MFD3222548.1"/>
    <property type="molecule type" value="Genomic_DNA"/>
</dbReference>
<reference evidence="6" key="1">
    <citation type="submission" date="2011-01" db="EMBL/GenBank/DDBJ databases">
        <title>Complete sequence of chromosome of Rahnella sp. Y9602.</title>
        <authorList>
            <consortium name="US DOE Joint Genome Institute"/>
            <person name="Lucas S."/>
            <person name="Copeland A."/>
            <person name="Lapidus A."/>
            <person name="Cheng J.-F."/>
            <person name="Goodwin L."/>
            <person name="Pitluck S."/>
            <person name="Lu M."/>
            <person name="Detter J.C."/>
            <person name="Han C."/>
            <person name="Tapia R."/>
            <person name="Land M."/>
            <person name="Hauser L."/>
            <person name="Kyrpides N."/>
            <person name="Ivanova N."/>
            <person name="Ovchinnikova G."/>
            <person name="Pagani I."/>
            <person name="Sobecky P.A."/>
            <person name="Martinez R.J."/>
            <person name="Woyke T."/>
        </authorList>
    </citation>
    <scope>NUCLEOTIDE SEQUENCE [LARGE SCALE GENOMIC DNA]</scope>
    <source>
        <strain evidence="6">Y9602</strain>
    </source>
</reference>
<evidence type="ECO:0000256" key="2">
    <source>
        <dbReference type="ARBA" id="ARBA00023163"/>
    </source>
</evidence>
<dbReference type="KEGG" id="rah:Rahaq_3461"/>
<dbReference type="OrthoDB" id="6846621at2"/>